<comment type="caution">
    <text evidence="4">The sequence shown here is derived from an EMBL/GenBank/DDBJ whole genome shotgun (WGS) entry which is preliminary data.</text>
</comment>
<dbReference type="InterPro" id="IPR013424">
    <property type="entry name" value="Ice-binding_C"/>
</dbReference>
<name>A0A177NAV9_9GAMM</name>
<protein>
    <recommendedName>
        <fullName evidence="3">Ice-binding protein C-terminal domain-containing protein</fullName>
    </recommendedName>
</protein>
<keyword evidence="1" id="KW-0472">Membrane</keyword>
<dbReference type="Pfam" id="PF07589">
    <property type="entry name" value="PEP-CTERM"/>
    <property type="match status" value="1"/>
</dbReference>
<evidence type="ECO:0000256" key="2">
    <source>
        <dbReference type="SAM" id="SignalP"/>
    </source>
</evidence>
<dbReference type="OrthoDB" id="5572266at2"/>
<sequence length="247" mass="26572">MKKTIGLLALCMTTVGANAATTVDLSQLSQTNPGTVQMDLSGNFSNVAGSISSGAAFTSRFTFNLMQPNGSILEGTYPNRVLKLDYWQNAQASVDASNQHAESTHDELNFWDNHLGVTEAEIDRNGFTGLVTADIYDFVALSGSSADVQFDSVTDELTQGTEFSMIALFDKDTFVIDPNTPLNYADIFSANPIFLGFQLQKVTNGIEDFRAAGELSSLTISSVPLPASVWLFGSAIAGIGFRLRKRA</sequence>
<evidence type="ECO:0000259" key="3">
    <source>
        <dbReference type="Pfam" id="PF07589"/>
    </source>
</evidence>
<dbReference type="RefSeq" id="WP_066982626.1">
    <property type="nucleotide sequence ID" value="NZ_LUUI01000105.1"/>
</dbReference>
<evidence type="ECO:0000313" key="5">
    <source>
        <dbReference type="Proteomes" id="UP000078476"/>
    </source>
</evidence>
<keyword evidence="2" id="KW-0732">Signal</keyword>
<evidence type="ECO:0000313" key="4">
    <source>
        <dbReference type="EMBL" id="OAI15005.1"/>
    </source>
</evidence>
<keyword evidence="5" id="KW-1185">Reference proteome</keyword>
<keyword evidence="1" id="KW-1133">Transmembrane helix</keyword>
<feature type="chain" id="PRO_5008068960" description="Ice-binding protein C-terminal domain-containing protein" evidence="2">
    <location>
        <begin position="20"/>
        <end position="247"/>
    </location>
</feature>
<feature type="transmembrane region" description="Helical" evidence="1">
    <location>
        <begin position="225"/>
        <end position="243"/>
    </location>
</feature>
<proteinExistence type="predicted"/>
<feature type="signal peptide" evidence="2">
    <location>
        <begin position="1"/>
        <end position="19"/>
    </location>
</feature>
<gene>
    <name evidence="4" type="ORF">A1359_09835</name>
</gene>
<organism evidence="4 5">
    <name type="scientific">Methylomonas lenta</name>
    <dbReference type="NCBI Taxonomy" id="980561"/>
    <lineage>
        <taxon>Bacteria</taxon>
        <taxon>Pseudomonadati</taxon>
        <taxon>Pseudomonadota</taxon>
        <taxon>Gammaproteobacteria</taxon>
        <taxon>Methylococcales</taxon>
        <taxon>Methylococcaceae</taxon>
        <taxon>Methylomonas</taxon>
    </lineage>
</organism>
<feature type="domain" description="Ice-binding protein C-terminal" evidence="3">
    <location>
        <begin position="222"/>
        <end position="245"/>
    </location>
</feature>
<dbReference type="Proteomes" id="UP000078476">
    <property type="component" value="Unassembled WGS sequence"/>
</dbReference>
<dbReference type="AlphaFoldDB" id="A0A177NAV9"/>
<evidence type="ECO:0000256" key="1">
    <source>
        <dbReference type="SAM" id="Phobius"/>
    </source>
</evidence>
<reference evidence="4 5" key="1">
    <citation type="submission" date="2016-03" db="EMBL/GenBank/DDBJ databases">
        <authorList>
            <person name="Ploux O."/>
        </authorList>
    </citation>
    <scope>NUCLEOTIDE SEQUENCE [LARGE SCALE GENOMIC DNA]</scope>
    <source>
        <strain evidence="4 5">R-45370</strain>
    </source>
</reference>
<accession>A0A177NAV9</accession>
<keyword evidence="1" id="KW-0812">Transmembrane</keyword>
<dbReference type="EMBL" id="LUUI01000105">
    <property type="protein sequence ID" value="OAI15005.1"/>
    <property type="molecule type" value="Genomic_DNA"/>
</dbReference>